<proteinExistence type="inferred from homology"/>
<protein>
    <recommendedName>
        <fullName evidence="8">Ribonuclease VapC</fullName>
        <shortName evidence="8">RNase VapC</shortName>
        <ecNumber evidence="8">3.1.-.-</ecNumber>
    </recommendedName>
    <alternativeName>
        <fullName evidence="8">Toxin VapC</fullName>
    </alternativeName>
</protein>
<dbReference type="GO" id="GO:0016787">
    <property type="term" value="F:hydrolase activity"/>
    <property type="evidence" value="ECO:0007669"/>
    <property type="project" value="UniProtKB-KW"/>
</dbReference>
<dbReference type="InterPro" id="IPR002716">
    <property type="entry name" value="PIN_dom"/>
</dbReference>
<evidence type="ECO:0000313" key="10">
    <source>
        <dbReference type="EMBL" id="NNJ27568.1"/>
    </source>
</evidence>
<evidence type="ECO:0000256" key="3">
    <source>
        <dbReference type="ARBA" id="ARBA00022722"/>
    </source>
</evidence>
<reference evidence="10 11" key="1">
    <citation type="journal article" date="2020" name="Syst. Appl. Microbiol.">
        <title>Alienimonas chondri sp. nov., a novel planctomycete isolated from the biofilm of the red alga Chondrus crispus.</title>
        <authorList>
            <person name="Vitorino I."/>
            <person name="Albuquerque L."/>
            <person name="Wiegand S."/>
            <person name="Kallscheuer N."/>
            <person name="da Costa M.S."/>
            <person name="Lobo-da-Cunha A."/>
            <person name="Jogler C."/>
            <person name="Lage O.M."/>
        </authorList>
    </citation>
    <scope>NUCLEOTIDE SEQUENCE [LARGE SCALE GENOMIC DNA]</scope>
    <source>
        <strain evidence="10 11">LzC2</strain>
    </source>
</reference>
<dbReference type="EMBL" id="WTPX01000168">
    <property type="protein sequence ID" value="NNJ27568.1"/>
    <property type="molecule type" value="Genomic_DNA"/>
</dbReference>
<dbReference type="CDD" id="cd09881">
    <property type="entry name" value="PIN_VapC4-5_FitB-like"/>
    <property type="match status" value="1"/>
</dbReference>
<keyword evidence="11" id="KW-1185">Reference proteome</keyword>
<evidence type="ECO:0000256" key="4">
    <source>
        <dbReference type="ARBA" id="ARBA00022723"/>
    </source>
</evidence>
<accession>A0ABX1VHG2</accession>
<dbReference type="SUPFAM" id="SSF88723">
    <property type="entry name" value="PIN domain-like"/>
    <property type="match status" value="1"/>
</dbReference>
<keyword evidence="6 8" id="KW-0460">Magnesium</keyword>
<feature type="binding site" evidence="8">
    <location>
        <position position="95"/>
    </location>
    <ligand>
        <name>Mg(2+)</name>
        <dbReference type="ChEBI" id="CHEBI:18420"/>
    </ligand>
</feature>
<comment type="cofactor">
    <cofactor evidence="1 8">
        <name>Mg(2+)</name>
        <dbReference type="ChEBI" id="CHEBI:18420"/>
    </cofactor>
</comment>
<organism evidence="10 11">
    <name type="scientific">Alienimonas chondri</name>
    <dbReference type="NCBI Taxonomy" id="2681879"/>
    <lineage>
        <taxon>Bacteria</taxon>
        <taxon>Pseudomonadati</taxon>
        <taxon>Planctomycetota</taxon>
        <taxon>Planctomycetia</taxon>
        <taxon>Planctomycetales</taxon>
        <taxon>Planctomycetaceae</taxon>
        <taxon>Alienimonas</taxon>
    </lineage>
</organism>
<keyword evidence="5 8" id="KW-0378">Hydrolase</keyword>
<sequence>MGFLLDTNVLSDYLRGHPRVLQRAAQYGGRLFISTVTLGEISVWPRLRGARITRDELDLLLGGLHVIPLDEAIALRFAEVAAALRNAGTPKPTPDLLIAATALHHGLTMVTANRRDFDPVPGLPVEDWTAA</sequence>
<evidence type="ECO:0000256" key="2">
    <source>
        <dbReference type="ARBA" id="ARBA00022649"/>
    </source>
</evidence>
<evidence type="ECO:0000256" key="1">
    <source>
        <dbReference type="ARBA" id="ARBA00001946"/>
    </source>
</evidence>
<keyword evidence="2 8" id="KW-1277">Toxin-antitoxin system</keyword>
<dbReference type="InterPro" id="IPR050556">
    <property type="entry name" value="Type_II_TA_system_RNase"/>
</dbReference>
<dbReference type="PANTHER" id="PTHR33653:SF1">
    <property type="entry name" value="RIBONUCLEASE VAPC2"/>
    <property type="match status" value="1"/>
</dbReference>
<comment type="similarity">
    <text evidence="7 8">Belongs to the PINc/VapC protein family.</text>
</comment>
<dbReference type="InterPro" id="IPR029060">
    <property type="entry name" value="PIN-like_dom_sf"/>
</dbReference>
<keyword evidence="3 8" id="KW-0540">Nuclease</keyword>
<evidence type="ECO:0000313" key="11">
    <source>
        <dbReference type="Proteomes" id="UP000609651"/>
    </source>
</evidence>
<evidence type="ECO:0000256" key="6">
    <source>
        <dbReference type="ARBA" id="ARBA00022842"/>
    </source>
</evidence>
<gene>
    <name evidence="10" type="primary">vapC1</name>
    <name evidence="8" type="synonym">vapC</name>
    <name evidence="10" type="ORF">LzC2_36730</name>
</gene>
<feature type="binding site" evidence="8">
    <location>
        <position position="6"/>
    </location>
    <ligand>
        <name>Mg(2+)</name>
        <dbReference type="ChEBI" id="CHEBI:18420"/>
    </ligand>
</feature>
<dbReference type="RefSeq" id="WP_171189478.1">
    <property type="nucleotide sequence ID" value="NZ_WTPX01000168.1"/>
</dbReference>
<dbReference type="Proteomes" id="UP000609651">
    <property type="component" value="Unassembled WGS sequence"/>
</dbReference>
<dbReference type="InterPro" id="IPR022907">
    <property type="entry name" value="VapC_family"/>
</dbReference>
<evidence type="ECO:0000256" key="8">
    <source>
        <dbReference type="HAMAP-Rule" id="MF_00265"/>
    </source>
</evidence>
<dbReference type="Pfam" id="PF01850">
    <property type="entry name" value="PIN"/>
    <property type="match status" value="1"/>
</dbReference>
<comment type="function">
    <text evidence="8">Toxic component of a toxin-antitoxin (TA) system. An RNase.</text>
</comment>
<name>A0ABX1VHG2_9PLAN</name>
<comment type="caution">
    <text evidence="10">The sequence shown here is derived from an EMBL/GenBank/DDBJ whole genome shotgun (WGS) entry which is preliminary data.</text>
</comment>
<dbReference type="PANTHER" id="PTHR33653">
    <property type="entry name" value="RIBONUCLEASE VAPC2"/>
    <property type="match status" value="1"/>
</dbReference>
<keyword evidence="8" id="KW-0800">Toxin</keyword>
<dbReference type="Gene3D" id="3.40.50.1010">
    <property type="entry name" value="5'-nuclease"/>
    <property type="match status" value="1"/>
</dbReference>
<keyword evidence="4 8" id="KW-0479">Metal-binding</keyword>
<evidence type="ECO:0000256" key="5">
    <source>
        <dbReference type="ARBA" id="ARBA00022801"/>
    </source>
</evidence>
<feature type="domain" description="PIN" evidence="9">
    <location>
        <begin position="4"/>
        <end position="119"/>
    </location>
</feature>
<evidence type="ECO:0000259" key="9">
    <source>
        <dbReference type="Pfam" id="PF01850"/>
    </source>
</evidence>
<dbReference type="EC" id="3.1.-.-" evidence="8"/>
<evidence type="ECO:0000256" key="7">
    <source>
        <dbReference type="ARBA" id="ARBA00038093"/>
    </source>
</evidence>
<dbReference type="HAMAP" id="MF_00265">
    <property type="entry name" value="VapC_Nob1"/>
    <property type="match status" value="1"/>
</dbReference>